<feature type="region of interest" description="Disordered" evidence="2">
    <location>
        <begin position="432"/>
        <end position="587"/>
    </location>
</feature>
<feature type="compositionally biased region" description="Low complexity" evidence="2">
    <location>
        <begin position="696"/>
        <end position="710"/>
    </location>
</feature>
<proteinExistence type="predicted"/>
<keyword evidence="4" id="KW-1185">Reference proteome</keyword>
<feature type="compositionally biased region" description="Low complexity" evidence="2">
    <location>
        <begin position="234"/>
        <end position="244"/>
    </location>
</feature>
<feature type="region of interest" description="Disordered" evidence="2">
    <location>
        <begin position="677"/>
        <end position="778"/>
    </location>
</feature>
<evidence type="ECO:0000313" key="3">
    <source>
        <dbReference type="EMBL" id="KAK7696154.1"/>
    </source>
</evidence>
<protein>
    <submittedName>
        <fullName evidence="3">Uncharacterized protein</fullName>
    </submittedName>
</protein>
<accession>A0AAW0GXD8</accession>
<feature type="compositionally biased region" description="Polar residues" evidence="2">
    <location>
        <begin position="438"/>
        <end position="452"/>
    </location>
</feature>
<organism evidence="3 4">
    <name type="scientific">Cerrena zonata</name>
    <dbReference type="NCBI Taxonomy" id="2478898"/>
    <lineage>
        <taxon>Eukaryota</taxon>
        <taxon>Fungi</taxon>
        <taxon>Dikarya</taxon>
        <taxon>Basidiomycota</taxon>
        <taxon>Agaricomycotina</taxon>
        <taxon>Agaricomycetes</taxon>
        <taxon>Polyporales</taxon>
        <taxon>Cerrenaceae</taxon>
        <taxon>Cerrena</taxon>
    </lineage>
</organism>
<feature type="compositionally biased region" description="Polar residues" evidence="2">
    <location>
        <begin position="677"/>
        <end position="691"/>
    </location>
</feature>
<feature type="compositionally biased region" description="Low complexity" evidence="2">
    <location>
        <begin position="334"/>
        <end position="344"/>
    </location>
</feature>
<feature type="compositionally biased region" description="Low complexity" evidence="2">
    <location>
        <begin position="1"/>
        <end position="15"/>
    </location>
</feature>
<keyword evidence="1" id="KW-0175">Coiled coil</keyword>
<feature type="region of interest" description="Disordered" evidence="2">
    <location>
        <begin position="190"/>
        <end position="260"/>
    </location>
</feature>
<evidence type="ECO:0000256" key="1">
    <source>
        <dbReference type="SAM" id="Coils"/>
    </source>
</evidence>
<dbReference type="AlphaFoldDB" id="A0AAW0GXD8"/>
<feature type="compositionally biased region" description="Pro residues" evidence="2">
    <location>
        <begin position="553"/>
        <end position="567"/>
    </location>
</feature>
<reference evidence="3 4" key="1">
    <citation type="submission" date="2022-09" db="EMBL/GenBank/DDBJ databases">
        <authorList>
            <person name="Palmer J.M."/>
        </authorList>
    </citation>
    <scope>NUCLEOTIDE SEQUENCE [LARGE SCALE GENOMIC DNA]</scope>
    <source>
        <strain evidence="3 4">DSM 7382</strain>
    </source>
</reference>
<name>A0AAW0GXD8_9APHY</name>
<feature type="compositionally biased region" description="Low complexity" evidence="2">
    <location>
        <begin position="496"/>
        <end position="507"/>
    </location>
</feature>
<comment type="caution">
    <text evidence="3">The sequence shown here is derived from an EMBL/GenBank/DDBJ whole genome shotgun (WGS) entry which is preliminary data.</text>
</comment>
<feature type="compositionally biased region" description="Low complexity" evidence="2">
    <location>
        <begin position="203"/>
        <end position="214"/>
    </location>
</feature>
<evidence type="ECO:0000256" key="2">
    <source>
        <dbReference type="SAM" id="MobiDB-lite"/>
    </source>
</evidence>
<feature type="compositionally biased region" description="Low complexity" evidence="2">
    <location>
        <begin position="721"/>
        <end position="738"/>
    </location>
</feature>
<feature type="region of interest" description="Disordered" evidence="2">
    <location>
        <begin position="1"/>
        <end position="49"/>
    </location>
</feature>
<feature type="compositionally biased region" description="Polar residues" evidence="2">
    <location>
        <begin position="749"/>
        <end position="760"/>
    </location>
</feature>
<feature type="region of interest" description="Disordered" evidence="2">
    <location>
        <begin position="360"/>
        <end position="419"/>
    </location>
</feature>
<evidence type="ECO:0000313" key="4">
    <source>
        <dbReference type="Proteomes" id="UP001385951"/>
    </source>
</evidence>
<feature type="compositionally biased region" description="Basic residues" evidence="2">
    <location>
        <begin position="26"/>
        <end position="35"/>
    </location>
</feature>
<dbReference type="EMBL" id="JASBNA010000001">
    <property type="protein sequence ID" value="KAK7696154.1"/>
    <property type="molecule type" value="Genomic_DNA"/>
</dbReference>
<feature type="compositionally biased region" description="Polar residues" evidence="2">
    <location>
        <begin position="526"/>
        <end position="539"/>
    </location>
</feature>
<sequence length="819" mass="87274">MDDSDSPSPTSTVPSEPLDRDDHSHRSTRSRRHHRDGKERDRSSMTSYSKELAKVLVRQEGEVKDLRNRLYVTEERLKDEIQRADDAEKRVMDAVLKFKEANDARLAAQQDSSRLSEELKLYKIQLDAAQKEIFKAQEILDSLEEQKNAAEEAASRARDTARKLREEKMVFLAREEGRQQGYKEGIAQGRAMGYEEGRNVGFSRSRSSPRSTRTAPVDVPMADYIVDPSPPRDPSSSTSSSSSSARIIVPPGPRFDGSEPEDIHIRNSPASSGPLNMKNIESYPVMVQNVAIGSPTNVAVEYPPDGWVPEMDGDGRVRLPPPHEFAPSLSRPVTPGTPGTSPSAPAALKVAEELDGMKMIPPPFQTPKHAKVTLSDIESRATAPTNMKRPAPRRRNSEESQSTTMSQFEILGAPTIQSKHVERPNVLSAIVEEKERSSTISSPPNGTSPYQNGLTPHGLHPGLGTSSPNIYVRPRSHSSLSDAGNLNMMAPPMSPPSRSQSRSRPSPKGSFSSDAGIAIDVEPPSRTDSQSGLSPSRLSQPDLLSAIDAESFPPVPPPIADPAPPSAGHPTPGLAPLTGMTGMPMELPTDGLPAGFMPMGPPTPVGYSESVYTNPMTPAAVPLPPSTVPSAHPLSARTPSAVGSNLPGGYFQTPGPNHASVDPVVIPLPSSSTLTSAHLQSGRYSRAALQQDSSDDPVSSSFSDSDSMDSLTTPPQRYRKTPGPTYATAPTPPGVTYTLPPPTPGGARSNVSVGSKTGSVRNAAKVPLPPSTVGGSPAMSNYTRMSKRGGSAVGSLRGAGCSMDFSLSLLGPITVVSKV</sequence>
<feature type="region of interest" description="Disordered" evidence="2">
    <location>
        <begin position="323"/>
        <end position="344"/>
    </location>
</feature>
<feature type="compositionally biased region" description="Low complexity" evidence="2">
    <location>
        <begin position="453"/>
        <end position="465"/>
    </location>
</feature>
<feature type="coiled-coil region" evidence="1">
    <location>
        <begin position="112"/>
        <end position="167"/>
    </location>
</feature>
<dbReference type="Proteomes" id="UP001385951">
    <property type="component" value="Unassembled WGS sequence"/>
</dbReference>
<gene>
    <name evidence="3" type="ORF">QCA50_000805</name>
</gene>